<dbReference type="Gene3D" id="3.30.450.40">
    <property type="match status" value="1"/>
</dbReference>
<evidence type="ECO:0000259" key="2">
    <source>
        <dbReference type="PROSITE" id="PS50887"/>
    </source>
</evidence>
<dbReference type="Pfam" id="PF00990">
    <property type="entry name" value="GGDEF"/>
    <property type="match status" value="1"/>
</dbReference>
<keyword evidence="3" id="KW-0614">Plasmid</keyword>
<dbReference type="AlphaFoldDB" id="A0AAU7U6G4"/>
<dbReference type="Pfam" id="PF00563">
    <property type="entry name" value="EAL"/>
    <property type="match status" value="1"/>
</dbReference>
<dbReference type="SMART" id="SM00052">
    <property type="entry name" value="EAL"/>
    <property type="match status" value="1"/>
</dbReference>
<dbReference type="SUPFAM" id="SSF55073">
    <property type="entry name" value="Nucleotide cyclase"/>
    <property type="match status" value="1"/>
</dbReference>
<dbReference type="SUPFAM" id="SSF55781">
    <property type="entry name" value="GAF domain-like"/>
    <property type="match status" value="1"/>
</dbReference>
<dbReference type="PANTHER" id="PTHR44757">
    <property type="entry name" value="DIGUANYLATE CYCLASE DGCP"/>
    <property type="match status" value="1"/>
</dbReference>
<evidence type="ECO:0000313" key="3">
    <source>
        <dbReference type="EMBL" id="XBV84085.1"/>
    </source>
</evidence>
<dbReference type="NCBIfam" id="TIGR00254">
    <property type="entry name" value="GGDEF"/>
    <property type="match status" value="1"/>
</dbReference>
<dbReference type="InterPro" id="IPR052155">
    <property type="entry name" value="Biofilm_reg_signaling"/>
</dbReference>
<dbReference type="SUPFAM" id="SSF141868">
    <property type="entry name" value="EAL domain-like"/>
    <property type="match status" value="1"/>
</dbReference>
<dbReference type="RefSeq" id="WP_350242100.1">
    <property type="nucleotide sequence ID" value="NZ_CP158298.1"/>
</dbReference>
<organism evidence="3">
    <name type="scientific">Deinococcus sonorensis KR-87</name>
    <dbReference type="NCBI Taxonomy" id="694439"/>
    <lineage>
        <taxon>Bacteria</taxon>
        <taxon>Thermotogati</taxon>
        <taxon>Deinococcota</taxon>
        <taxon>Deinococci</taxon>
        <taxon>Deinococcales</taxon>
        <taxon>Deinococcaceae</taxon>
        <taxon>Deinococcus</taxon>
    </lineage>
</organism>
<dbReference type="SMART" id="SM00065">
    <property type="entry name" value="GAF"/>
    <property type="match status" value="1"/>
</dbReference>
<dbReference type="Gene3D" id="3.30.70.270">
    <property type="match status" value="1"/>
</dbReference>
<dbReference type="Pfam" id="PF13185">
    <property type="entry name" value="GAF_2"/>
    <property type="match status" value="1"/>
</dbReference>
<dbReference type="SMART" id="SM00267">
    <property type="entry name" value="GGDEF"/>
    <property type="match status" value="1"/>
</dbReference>
<dbReference type="InterPro" id="IPR035919">
    <property type="entry name" value="EAL_sf"/>
</dbReference>
<dbReference type="PROSITE" id="PS50883">
    <property type="entry name" value="EAL"/>
    <property type="match status" value="1"/>
</dbReference>
<accession>A0AAU7U6G4</accession>
<gene>
    <name evidence="3" type="ORF">ABOD76_03230</name>
</gene>
<dbReference type="InterPro" id="IPR000160">
    <property type="entry name" value="GGDEF_dom"/>
</dbReference>
<dbReference type="PROSITE" id="PS50887">
    <property type="entry name" value="GGDEF"/>
    <property type="match status" value="1"/>
</dbReference>
<dbReference type="InterPro" id="IPR029787">
    <property type="entry name" value="Nucleotide_cyclase"/>
</dbReference>
<proteinExistence type="predicted"/>
<geneLocation type="plasmid" evidence="3">
    <name>pDson03</name>
</geneLocation>
<dbReference type="InterPro" id="IPR003018">
    <property type="entry name" value="GAF"/>
</dbReference>
<feature type="domain" description="GGDEF" evidence="2">
    <location>
        <begin position="206"/>
        <end position="339"/>
    </location>
</feature>
<dbReference type="InterPro" id="IPR001633">
    <property type="entry name" value="EAL_dom"/>
</dbReference>
<dbReference type="KEGG" id="dsc:ABOD76_03230"/>
<reference evidence="3" key="1">
    <citation type="submission" date="2024-06" db="EMBL/GenBank/DDBJ databases">
        <title>Draft Genome Sequence of Deinococcus sonorensis Type Strain KR-87, a Biofilm Producing Representative of the Genus Deinococcus.</title>
        <authorList>
            <person name="Boren L.S."/>
            <person name="Grosso R.A."/>
            <person name="Hugenberg-Cox A.N."/>
            <person name="Hill J.T.E."/>
            <person name="Albert C.M."/>
            <person name="Tuohy J.M."/>
        </authorList>
    </citation>
    <scope>NUCLEOTIDE SEQUENCE</scope>
    <source>
        <strain evidence="3">KR-87</strain>
        <plasmid evidence="3">pDson03</plasmid>
    </source>
</reference>
<dbReference type="Gene3D" id="3.20.20.450">
    <property type="entry name" value="EAL domain"/>
    <property type="match status" value="1"/>
</dbReference>
<sequence>MAVDPGRERLRLHALRRYEVLDSLPEVEFDRITRLVATHLQTPVAFINFLDEQRGWFKAVHGMLTRQQDRHMSVCTHTIEQPDVLVVPDLTLDARFAHQTIIFDDLTVRSYIGVPLVSPDGHRIGTLSAVDRTPRSYTPQQRALLVDLAAVVIDELELRLAILKWREADRRSSHAAHHDALTGLANRALYLDHAELAIRHANRQGTHVAFLMMDLDRFKHVNDSLGHHVGDELLRVIAARCSNLVRGEATVARFGGDEFALLLTELHDPQDASLIATKVLAALQEPVELGGHTLNVSGSVGIAVYPRDGKDVPALLRAADIAMYHAKQQGGERACFHTEQLSVDAAEKLHRHQALERAVQREEFEVYYQPQVQLPAGNVVGVEALLRWPQPGGQVLLPGAFIPLAEQTRLIIPLGAWVLRQACLQLNRWRDRGRLDWTVAVNVSAQQWMAPGFLAQVDEALQTSELPPECLILELTESHLVGDPGTAQRVLAALRDRSVKVSLDDFGMGYSNLNQLVRLAFGQLKLDRSFVASIGSDERYAALVRHMIDLARELGASVVGEGVETQHERDLLTGWGCDFAQGFLFGRPVPAAQLDASL</sequence>
<evidence type="ECO:0000259" key="1">
    <source>
        <dbReference type="PROSITE" id="PS50883"/>
    </source>
</evidence>
<name>A0AAU7U6G4_9DEIO</name>
<feature type="domain" description="EAL" evidence="1">
    <location>
        <begin position="348"/>
        <end position="598"/>
    </location>
</feature>
<dbReference type="InterPro" id="IPR029016">
    <property type="entry name" value="GAF-like_dom_sf"/>
</dbReference>
<dbReference type="CDD" id="cd01949">
    <property type="entry name" value="GGDEF"/>
    <property type="match status" value="1"/>
</dbReference>
<protein>
    <submittedName>
        <fullName evidence="3">EAL domain-containing protein</fullName>
    </submittedName>
</protein>
<dbReference type="CDD" id="cd01948">
    <property type="entry name" value="EAL"/>
    <property type="match status" value="1"/>
</dbReference>
<dbReference type="EMBL" id="CP158298">
    <property type="protein sequence ID" value="XBV84085.1"/>
    <property type="molecule type" value="Genomic_DNA"/>
</dbReference>
<dbReference type="PANTHER" id="PTHR44757:SF2">
    <property type="entry name" value="BIOFILM ARCHITECTURE MAINTENANCE PROTEIN MBAA"/>
    <property type="match status" value="1"/>
</dbReference>
<dbReference type="InterPro" id="IPR043128">
    <property type="entry name" value="Rev_trsase/Diguanyl_cyclase"/>
</dbReference>